<reference evidence="1" key="1">
    <citation type="submission" date="2020-11" db="EMBL/GenBank/DDBJ databases">
        <authorList>
            <person name="Tran Van P."/>
        </authorList>
    </citation>
    <scope>NUCLEOTIDE SEQUENCE</scope>
</reference>
<dbReference type="OrthoDB" id="10617486at2759"/>
<dbReference type="EMBL" id="CAJPIZ010008551">
    <property type="protein sequence ID" value="CAG2111223.1"/>
    <property type="molecule type" value="Genomic_DNA"/>
</dbReference>
<dbReference type="Proteomes" id="UP000759131">
    <property type="component" value="Unassembled WGS sequence"/>
</dbReference>
<sequence>SLKALFIPVDGIGHVNACIGIAEQLITAGHRGKLKHYGIDKILYPPLQGRQDGSNAALDGANMLRSCGIISSAGPLDTMVAWVTKLVPHCIRDSRLMDTIVDKAIADLQPDVIFIDQVVAMASVERSGIPWLYDERTPPPGLVN</sequence>
<evidence type="ECO:0000313" key="1">
    <source>
        <dbReference type="EMBL" id="CAD7630793.1"/>
    </source>
</evidence>
<dbReference type="EMBL" id="OC863126">
    <property type="protein sequence ID" value="CAD7630793.1"/>
    <property type="molecule type" value="Genomic_DNA"/>
</dbReference>
<keyword evidence="2" id="KW-1185">Reference proteome</keyword>
<proteinExistence type="predicted"/>
<accession>A0A7R9KXB3</accession>
<gene>
    <name evidence="1" type="ORF">OSB1V03_LOCUS11205</name>
</gene>
<evidence type="ECO:0000313" key="2">
    <source>
        <dbReference type="Proteomes" id="UP000759131"/>
    </source>
</evidence>
<protein>
    <submittedName>
        <fullName evidence="1">Uncharacterized protein</fullName>
    </submittedName>
</protein>
<organism evidence="1">
    <name type="scientific">Medioppia subpectinata</name>
    <dbReference type="NCBI Taxonomy" id="1979941"/>
    <lineage>
        <taxon>Eukaryota</taxon>
        <taxon>Metazoa</taxon>
        <taxon>Ecdysozoa</taxon>
        <taxon>Arthropoda</taxon>
        <taxon>Chelicerata</taxon>
        <taxon>Arachnida</taxon>
        <taxon>Acari</taxon>
        <taxon>Acariformes</taxon>
        <taxon>Sarcoptiformes</taxon>
        <taxon>Oribatida</taxon>
        <taxon>Brachypylina</taxon>
        <taxon>Oppioidea</taxon>
        <taxon>Oppiidae</taxon>
        <taxon>Medioppia</taxon>
    </lineage>
</organism>
<dbReference type="Gene3D" id="3.40.50.2000">
    <property type="entry name" value="Glycogen Phosphorylase B"/>
    <property type="match status" value="1"/>
</dbReference>
<dbReference type="SUPFAM" id="SSF53756">
    <property type="entry name" value="UDP-Glycosyltransferase/glycogen phosphorylase"/>
    <property type="match status" value="1"/>
</dbReference>
<feature type="non-terminal residue" evidence="1">
    <location>
        <position position="1"/>
    </location>
</feature>
<name>A0A7R9KXB3_9ACAR</name>
<dbReference type="AlphaFoldDB" id="A0A7R9KXB3"/>